<protein>
    <recommendedName>
        <fullName evidence="6">CCR4-NOT transcription complex subunit 6-like</fullName>
    </recommendedName>
</protein>
<dbReference type="InterPro" id="IPR032675">
    <property type="entry name" value="LRR_dom_sf"/>
</dbReference>
<dbReference type="InterPro" id="IPR003591">
    <property type="entry name" value="Leu-rich_rpt_typical-subtyp"/>
</dbReference>
<dbReference type="AlphaFoldDB" id="A0AAD9NT31"/>
<dbReference type="PROSITE" id="PS51450">
    <property type="entry name" value="LRR"/>
    <property type="match status" value="1"/>
</dbReference>
<dbReference type="SMART" id="SM00369">
    <property type="entry name" value="LRR_TYP"/>
    <property type="match status" value="3"/>
</dbReference>
<dbReference type="Proteomes" id="UP001209878">
    <property type="component" value="Unassembled WGS sequence"/>
</dbReference>
<dbReference type="PANTHER" id="PTHR48051:SF1">
    <property type="entry name" value="RAS SUPPRESSOR PROTEIN 1"/>
    <property type="match status" value="1"/>
</dbReference>
<dbReference type="EMBL" id="JAODUO010000546">
    <property type="protein sequence ID" value="KAK2178389.1"/>
    <property type="molecule type" value="Genomic_DNA"/>
</dbReference>
<gene>
    <name evidence="4" type="ORF">NP493_546g04003</name>
</gene>
<reference evidence="4" key="1">
    <citation type="journal article" date="2023" name="Mol. Biol. Evol.">
        <title>Third-Generation Sequencing Reveals the Adaptive Role of the Epigenome in Three Deep-Sea Polychaetes.</title>
        <authorList>
            <person name="Perez M."/>
            <person name="Aroh O."/>
            <person name="Sun Y."/>
            <person name="Lan Y."/>
            <person name="Juniper S.K."/>
            <person name="Young C.R."/>
            <person name="Angers B."/>
            <person name="Qian P.Y."/>
        </authorList>
    </citation>
    <scope>NUCLEOTIDE SEQUENCE</scope>
    <source>
        <strain evidence="4">R07B-5</strain>
    </source>
</reference>
<proteinExistence type="predicted"/>
<sequence>MYATGIQAKSQKEKYESPNPRRTHTIMSADDVAAGKKSRWYELEITGPIRNLSPQLWELRHLTSLYLNDNNLVELPAEVEQLTNLVYLDVSHNRLQYLPAEIGEMVLLRELLLSHNHLRELPFELGKLFQLQTLGLKGNPLIVPLLDLLSEPSGTQKLLMYLLDNLTCEYAFL</sequence>
<feature type="region of interest" description="Disordered" evidence="3">
    <location>
        <begin position="1"/>
        <end position="21"/>
    </location>
</feature>
<evidence type="ECO:0000256" key="3">
    <source>
        <dbReference type="SAM" id="MobiDB-lite"/>
    </source>
</evidence>
<evidence type="ECO:0000256" key="2">
    <source>
        <dbReference type="ARBA" id="ARBA00022737"/>
    </source>
</evidence>
<dbReference type="Gene3D" id="3.80.10.10">
    <property type="entry name" value="Ribonuclease Inhibitor"/>
    <property type="match status" value="1"/>
</dbReference>
<organism evidence="4 5">
    <name type="scientific">Ridgeia piscesae</name>
    <name type="common">Tubeworm</name>
    <dbReference type="NCBI Taxonomy" id="27915"/>
    <lineage>
        <taxon>Eukaryota</taxon>
        <taxon>Metazoa</taxon>
        <taxon>Spiralia</taxon>
        <taxon>Lophotrochozoa</taxon>
        <taxon>Annelida</taxon>
        <taxon>Polychaeta</taxon>
        <taxon>Sedentaria</taxon>
        <taxon>Canalipalpata</taxon>
        <taxon>Sabellida</taxon>
        <taxon>Siboglinidae</taxon>
        <taxon>Ridgeia</taxon>
    </lineage>
</organism>
<keyword evidence="1" id="KW-0433">Leucine-rich repeat</keyword>
<comment type="caution">
    <text evidence="4">The sequence shown here is derived from an EMBL/GenBank/DDBJ whole genome shotgun (WGS) entry which is preliminary data.</text>
</comment>
<accession>A0AAD9NT31</accession>
<evidence type="ECO:0000313" key="5">
    <source>
        <dbReference type="Proteomes" id="UP001209878"/>
    </source>
</evidence>
<evidence type="ECO:0008006" key="6">
    <source>
        <dbReference type="Google" id="ProtNLM"/>
    </source>
</evidence>
<dbReference type="GO" id="GO:0005737">
    <property type="term" value="C:cytoplasm"/>
    <property type="evidence" value="ECO:0007669"/>
    <property type="project" value="TreeGrafter"/>
</dbReference>
<dbReference type="SUPFAM" id="SSF52058">
    <property type="entry name" value="L domain-like"/>
    <property type="match status" value="1"/>
</dbReference>
<name>A0AAD9NT31_RIDPI</name>
<dbReference type="PANTHER" id="PTHR48051">
    <property type="match status" value="1"/>
</dbReference>
<dbReference type="Pfam" id="PF13855">
    <property type="entry name" value="LRR_8"/>
    <property type="match status" value="1"/>
</dbReference>
<dbReference type="InterPro" id="IPR050216">
    <property type="entry name" value="LRR_domain-containing"/>
</dbReference>
<evidence type="ECO:0000313" key="4">
    <source>
        <dbReference type="EMBL" id="KAK2178389.1"/>
    </source>
</evidence>
<keyword evidence="2" id="KW-0677">Repeat</keyword>
<keyword evidence="5" id="KW-1185">Reference proteome</keyword>
<evidence type="ECO:0000256" key="1">
    <source>
        <dbReference type="ARBA" id="ARBA00022614"/>
    </source>
</evidence>
<dbReference type="InterPro" id="IPR001611">
    <property type="entry name" value="Leu-rich_rpt"/>
</dbReference>